<evidence type="ECO:0000313" key="3">
    <source>
        <dbReference type="EMBL" id="SFH91867.1"/>
    </source>
</evidence>
<dbReference type="InterPro" id="IPR041682">
    <property type="entry name" value="AAA_14"/>
</dbReference>
<dbReference type="SUPFAM" id="SSF52540">
    <property type="entry name" value="P-loop containing nucleoside triphosphate hydrolases"/>
    <property type="match status" value="1"/>
</dbReference>
<name>A0A1I3DYQ3_9ACTN</name>
<dbReference type="OrthoDB" id="128089at2"/>
<protein>
    <recommendedName>
        <fullName evidence="5">AAA domain-containing protein</fullName>
    </recommendedName>
</protein>
<evidence type="ECO:0000313" key="4">
    <source>
        <dbReference type="Proteomes" id="UP000198649"/>
    </source>
</evidence>
<evidence type="ECO:0008006" key="5">
    <source>
        <dbReference type="Google" id="ProtNLM"/>
    </source>
</evidence>
<dbReference type="InterPro" id="IPR027417">
    <property type="entry name" value="P-loop_NTPase"/>
</dbReference>
<dbReference type="RefSeq" id="WP_091110946.1">
    <property type="nucleotide sequence ID" value="NZ_BKAF01000007.1"/>
</dbReference>
<dbReference type="AlphaFoldDB" id="A0A1I3DYQ3"/>
<organism evidence="3 4">
    <name type="scientific">Nocardioides psychrotolerans</name>
    <dbReference type="NCBI Taxonomy" id="1005945"/>
    <lineage>
        <taxon>Bacteria</taxon>
        <taxon>Bacillati</taxon>
        <taxon>Actinomycetota</taxon>
        <taxon>Actinomycetes</taxon>
        <taxon>Propionibacteriales</taxon>
        <taxon>Nocardioidaceae</taxon>
        <taxon>Nocardioides</taxon>
    </lineage>
</organism>
<evidence type="ECO:0000259" key="2">
    <source>
        <dbReference type="Pfam" id="PF13635"/>
    </source>
</evidence>
<evidence type="ECO:0000259" key="1">
    <source>
        <dbReference type="Pfam" id="PF13173"/>
    </source>
</evidence>
<accession>A0A1I3DYQ3</accession>
<dbReference type="PANTHER" id="PTHR43566">
    <property type="entry name" value="CONSERVED PROTEIN"/>
    <property type="match status" value="1"/>
</dbReference>
<keyword evidence="4" id="KW-1185">Reference proteome</keyword>
<feature type="domain" description="DUF4143" evidence="2">
    <location>
        <begin position="205"/>
        <end position="369"/>
    </location>
</feature>
<dbReference type="InterPro" id="IPR025420">
    <property type="entry name" value="DUF4143"/>
</dbReference>
<gene>
    <name evidence="3" type="ORF">SAMN05216561_103144</name>
</gene>
<dbReference type="Pfam" id="PF13635">
    <property type="entry name" value="DUF4143"/>
    <property type="match status" value="1"/>
</dbReference>
<dbReference type="Proteomes" id="UP000198649">
    <property type="component" value="Unassembled WGS sequence"/>
</dbReference>
<dbReference type="EMBL" id="FOQG01000003">
    <property type="protein sequence ID" value="SFH91867.1"/>
    <property type="molecule type" value="Genomic_DNA"/>
</dbReference>
<dbReference type="Pfam" id="PF13173">
    <property type="entry name" value="AAA_14"/>
    <property type="match status" value="1"/>
</dbReference>
<dbReference type="PANTHER" id="PTHR43566:SF2">
    <property type="entry name" value="DUF4143 DOMAIN-CONTAINING PROTEIN"/>
    <property type="match status" value="1"/>
</dbReference>
<proteinExistence type="predicted"/>
<reference evidence="3 4" key="1">
    <citation type="submission" date="2016-10" db="EMBL/GenBank/DDBJ databases">
        <authorList>
            <person name="de Groot N.N."/>
        </authorList>
    </citation>
    <scope>NUCLEOTIDE SEQUENCE [LARGE SCALE GENOMIC DNA]</scope>
    <source>
        <strain evidence="3 4">CGMCC 1.11156</strain>
    </source>
</reference>
<sequence>MDTVAVLGREYRPRVIDSALQRALAASGAVVIEGARASGKTMTALHAAASYVFIDDAGVQRLLEVAPRSLLEGEAPRLLDEWQVAPDLWNLVRRAVDSAVEPGRFILTGSSVPPDDVTRHTGAGRFLRLRQRTMSWWEKLDAPTGAVSISGLFDGDLPKTDLDAAPDLDTVIDNLLRPGFPAMTALSPTQASDRLRGYIDDVARTDIHRIADIRHEPEVVKQLIAALARSVASEVTYTTLAADIRTVAPAIDEETVSNYVGLLQRLFIVEAQRPWTPALRSRARVRTSPKLHLVDPALAAAALGAGPQQLRGDLNTLGTLFESAVVHDLTVFASRIDGEVSHYRDSNNKEIDAIITLPDGRWGAVEVKLGGQQFTVGATSLQAVIAQVDIAAIGEPAFRLVATGTGPILVTDDGTVTAPLTALAP</sequence>
<feature type="domain" description="AAA" evidence="1">
    <location>
        <begin position="29"/>
        <end position="138"/>
    </location>
</feature>